<dbReference type="InterPro" id="IPR020635">
    <property type="entry name" value="Tyr_kinase_cat_dom"/>
</dbReference>
<protein>
    <recommendedName>
        <fullName evidence="12">Tyrosine-protein kinase</fullName>
        <ecNumber evidence="12">2.7.10.2</ecNumber>
    </recommendedName>
</protein>
<dbReference type="EC" id="2.7.10.2" evidence="12"/>
<dbReference type="Gene3D" id="3.30.505.10">
    <property type="entry name" value="SH2 domain"/>
    <property type="match status" value="1"/>
</dbReference>
<dbReference type="InterPro" id="IPR000719">
    <property type="entry name" value="Prot_kinase_dom"/>
</dbReference>
<feature type="compositionally biased region" description="Polar residues" evidence="13">
    <location>
        <begin position="17"/>
        <end position="50"/>
    </location>
</feature>
<dbReference type="InterPro" id="IPR050198">
    <property type="entry name" value="Non-receptor_tyrosine_kinases"/>
</dbReference>
<dbReference type="GO" id="GO:0004715">
    <property type="term" value="F:non-membrane spanning protein tyrosine kinase activity"/>
    <property type="evidence" value="ECO:0007669"/>
    <property type="project" value="UniProtKB-EC"/>
</dbReference>
<dbReference type="InterPro" id="IPR001452">
    <property type="entry name" value="SH3_domain"/>
</dbReference>
<dbReference type="InterPro" id="IPR011009">
    <property type="entry name" value="Kinase-like_dom_sf"/>
</dbReference>
<comment type="caution">
    <text evidence="17">The sequence shown here is derived from an EMBL/GenBank/DDBJ whole genome shotgun (WGS) entry which is preliminary data.</text>
</comment>
<keyword evidence="3 11" id="KW-0547">Nucleotide-binding</keyword>
<evidence type="ECO:0000256" key="4">
    <source>
        <dbReference type="ARBA" id="ARBA00022777"/>
    </source>
</evidence>
<dbReference type="GO" id="GO:0007435">
    <property type="term" value="P:salivary gland morphogenesis"/>
    <property type="evidence" value="ECO:0007669"/>
    <property type="project" value="UniProtKB-ARBA"/>
</dbReference>
<dbReference type="PROSITE" id="PS00107">
    <property type="entry name" value="PROTEIN_KINASE_ATP"/>
    <property type="match status" value="1"/>
</dbReference>
<dbReference type="AlphaFoldDB" id="A0AAV2S9D9"/>
<evidence type="ECO:0000313" key="17">
    <source>
        <dbReference type="EMBL" id="CAL4176420.1"/>
    </source>
</evidence>
<dbReference type="EMBL" id="CAXKWB010054986">
    <property type="protein sequence ID" value="CAL4176420.1"/>
    <property type="molecule type" value="Genomic_DNA"/>
</dbReference>
<evidence type="ECO:0000256" key="9">
    <source>
        <dbReference type="PROSITE-ProRule" id="PRU00191"/>
    </source>
</evidence>
<dbReference type="FunFam" id="1.10.510.10:FF:000318">
    <property type="entry name" value="Tyrosine-protein kinase"/>
    <property type="match status" value="1"/>
</dbReference>
<feature type="binding site" evidence="11">
    <location>
        <position position="313"/>
    </location>
    <ligand>
        <name>ATP</name>
        <dbReference type="ChEBI" id="CHEBI:30616"/>
    </ligand>
</feature>
<evidence type="ECO:0000256" key="11">
    <source>
        <dbReference type="PROSITE-ProRule" id="PRU10141"/>
    </source>
</evidence>
<dbReference type="SUPFAM" id="SSF55550">
    <property type="entry name" value="SH2 domain"/>
    <property type="match status" value="1"/>
</dbReference>
<feature type="compositionally biased region" description="Basic residues" evidence="13">
    <location>
        <begin position="1"/>
        <end position="12"/>
    </location>
</feature>
<feature type="domain" description="SH3" evidence="15">
    <location>
        <begin position="98"/>
        <end position="159"/>
    </location>
</feature>
<evidence type="ECO:0000256" key="5">
    <source>
        <dbReference type="ARBA" id="ARBA00022840"/>
    </source>
</evidence>
<keyword evidence="7 12" id="KW-0829">Tyrosine-protein kinase</keyword>
<evidence type="ECO:0000256" key="10">
    <source>
        <dbReference type="PROSITE-ProRule" id="PRU00192"/>
    </source>
</evidence>
<name>A0AAV2S9D9_MEGNR</name>
<dbReference type="GO" id="GO:0005524">
    <property type="term" value="F:ATP binding"/>
    <property type="evidence" value="ECO:0007669"/>
    <property type="project" value="UniProtKB-UniRule"/>
</dbReference>
<dbReference type="InterPro" id="IPR001245">
    <property type="entry name" value="Ser-Thr/Tyr_kinase_cat_dom"/>
</dbReference>
<sequence>MGGKNSKKKHNNRLNDNDTNVENSVNDPVQEPLNTYSNISGMNQDDSLNQAKPFGLTNREMCPVPSFQNPYSNVISETDHSANSYSHSSERQEQNSESNGELYIALYDYEKRDNDEITIREGDTLHILNKDDANWWWASHTATHEQGYVPENFIAVVDSLDSNPWFFSNIKRNEANRCLMLPANETGSFLVRDSMAPIKTGEPTPYSLSVRFGADIKTYRIGKRGNTWYVTISPGIVHNSVQDLINYFKLNQGLCCYLGKPCIQPEKPSTAGLSHSDKWELDKSAVKFIKNIGSGQFGEVYEGIASNVRVAIKTLKPGTMKPESFLAEAVLMKKLLHKNLIQLYAVCTLDEPIYIITEFMVNGDLLNYLRNGEGKYLNENIIIDISAQISTGMGYLEENKFIHRDLAARNVLVGENNIVKVADFGLTRLIEDDEYTPQAGAKFPVKWTAPEAITYCRYTIKSDVWSYGILLHEIISKGKIPYPGLSNKEVISLLDSGYRMSKDQNCSQRLYDMMLECWNPDPQKRPTFQTLTWELEDYYTNDKNLPEYQTEPEFSQLEKVRGSFSN</sequence>
<dbReference type="Gene3D" id="2.30.30.40">
    <property type="entry name" value="SH3 Domains"/>
    <property type="match status" value="1"/>
</dbReference>
<evidence type="ECO:0000256" key="2">
    <source>
        <dbReference type="ARBA" id="ARBA00022679"/>
    </source>
</evidence>
<keyword evidence="6 9" id="KW-0727">SH2 domain</keyword>
<dbReference type="SMART" id="SM00326">
    <property type="entry name" value="SH3"/>
    <property type="match status" value="1"/>
</dbReference>
<dbReference type="FunFam" id="3.30.200.20:FF:000053">
    <property type="entry name" value="Tyrosine-protein kinase"/>
    <property type="match status" value="1"/>
</dbReference>
<dbReference type="Proteomes" id="UP001497623">
    <property type="component" value="Unassembled WGS sequence"/>
</dbReference>
<feature type="domain" description="Protein kinase" evidence="16">
    <location>
        <begin position="286"/>
        <end position="539"/>
    </location>
</feature>
<dbReference type="PRINTS" id="PR00109">
    <property type="entry name" value="TYRKINASE"/>
</dbReference>
<evidence type="ECO:0000256" key="8">
    <source>
        <dbReference type="ARBA" id="ARBA00051245"/>
    </source>
</evidence>
<reference evidence="17 18" key="1">
    <citation type="submission" date="2024-05" db="EMBL/GenBank/DDBJ databases">
        <authorList>
            <person name="Wallberg A."/>
        </authorList>
    </citation>
    <scope>NUCLEOTIDE SEQUENCE [LARGE SCALE GENOMIC DNA]</scope>
</reference>
<dbReference type="SMART" id="SM00252">
    <property type="entry name" value="SH2"/>
    <property type="match status" value="1"/>
</dbReference>
<dbReference type="PANTHER" id="PTHR24418">
    <property type="entry name" value="TYROSINE-PROTEIN KINASE"/>
    <property type="match status" value="1"/>
</dbReference>
<evidence type="ECO:0000259" key="16">
    <source>
        <dbReference type="PROSITE" id="PS50011"/>
    </source>
</evidence>
<keyword evidence="4 12" id="KW-0418">Kinase</keyword>
<dbReference type="Pfam" id="PF07714">
    <property type="entry name" value="PK_Tyr_Ser-Thr"/>
    <property type="match status" value="1"/>
</dbReference>
<dbReference type="PROSITE" id="PS50002">
    <property type="entry name" value="SH3"/>
    <property type="match status" value="1"/>
</dbReference>
<dbReference type="PRINTS" id="PR00452">
    <property type="entry name" value="SH3DOMAIN"/>
</dbReference>
<gene>
    <name evidence="17" type="ORF">MNOR_LOCUS34791</name>
</gene>
<feature type="region of interest" description="Disordered" evidence="13">
    <location>
        <begin position="1"/>
        <end position="99"/>
    </location>
</feature>
<dbReference type="Pfam" id="PF00017">
    <property type="entry name" value="SH2"/>
    <property type="match status" value="1"/>
</dbReference>
<evidence type="ECO:0000256" key="13">
    <source>
        <dbReference type="SAM" id="MobiDB-lite"/>
    </source>
</evidence>
<dbReference type="GO" id="GO:0030036">
    <property type="term" value="P:actin cytoskeleton organization"/>
    <property type="evidence" value="ECO:0007669"/>
    <property type="project" value="UniProtKB-ARBA"/>
</dbReference>
<evidence type="ECO:0000313" key="18">
    <source>
        <dbReference type="Proteomes" id="UP001497623"/>
    </source>
</evidence>
<accession>A0AAV2S9D9</accession>
<keyword evidence="1 10" id="KW-0728">SH3 domain</keyword>
<proteinExistence type="inferred from homology"/>
<dbReference type="PROSITE" id="PS50011">
    <property type="entry name" value="PROTEIN_KINASE_DOM"/>
    <property type="match status" value="1"/>
</dbReference>
<keyword evidence="5 11" id="KW-0067">ATP-binding</keyword>
<organism evidence="17 18">
    <name type="scientific">Meganyctiphanes norvegica</name>
    <name type="common">Northern krill</name>
    <name type="synonym">Thysanopoda norvegica</name>
    <dbReference type="NCBI Taxonomy" id="48144"/>
    <lineage>
        <taxon>Eukaryota</taxon>
        <taxon>Metazoa</taxon>
        <taxon>Ecdysozoa</taxon>
        <taxon>Arthropoda</taxon>
        <taxon>Crustacea</taxon>
        <taxon>Multicrustacea</taxon>
        <taxon>Malacostraca</taxon>
        <taxon>Eumalacostraca</taxon>
        <taxon>Eucarida</taxon>
        <taxon>Euphausiacea</taxon>
        <taxon>Euphausiidae</taxon>
        <taxon>Meganyctiphanes</taxon>
    </lineage>
</organism>
<keyword evidence="18" id="KW-1185">Reference proteome</keyword>
<dbReference type="GO" id="GO:0048468">
    <property type="term" value="P:cell development"/>
    <property type="evidence" value="ECO:0007669"/>
    <property type="project" value="UniProtKB-ARBA"/>
</dbReference>
<dbReference type="CDD" id="cd11845">
    <property type="entry name" value="SH3_Src_like"/>
    <property type="match status" value="1"/>
</dbReference>
<dbReference type="SUPFAM" id="SSF56112">
    <property type="entry name" value="Protein kinase-like (PK-like)"/>
    <property type="match status" value="1"/>
</dbReference>
<comment type="catalytic activity">
    <reaction evidence="8 12">
        <text>L-tyrosyl-[protein] + ATP = O-phospho-L-tyrosyl-[protein] + ADP + H(+)</text>
        <dbReference type="Rhea" id="RHEA:10596"/>
        <dbReference type="Rhea" id="RHEA-COMP:10136"/>
        <dbReference type="Rhea" id="RHEA-COMP:20101"/>
        <dbReference type="ChEBI" id="CHEBI:15378"/>
        <dbReference type="ChEBI" id="CHEBI:30616"/>
        <dbReference type="ChEBI" id="CHEBI:46858"/>
        <dbReference type="ChEBI" id="CHEBI:61978"/>
        <dbReference type="ChEBI" id="CHEBI:456216"/>
        <dbReference type="EC" id="2.7.10.2"/>
    </reaction>
</comment>
<evidence type="ECO:0000256" key="7">
    <source>
        <dbReference type="ARBA" id="ARBA00023137"/>
    </source>
</evidence>
<dbReference type="PROSITE" id="PS00109">
    <property type="entry name" value="PROTEIN_KINASE_TYR"/>
    <property type="match status" value="1"/>
</dbReference>
<evidence type="ECO:0000256" key="6">
    <source>
        <dbReference type="ARBA" id="ARBA00022999"/>
    </source>
</evidence>
<dbReference type="PRINTS" id="PR00401">
    <property type="entry name" value="SH2DOMAIN"/>
</dbReference>
<feature type="compositionally biased region" description="Polar residues" evidence="13">
    <location>
        <begin position="66"/>
        <end position="87"/>
    </location>
</feature>
<dbReference type="Gene3D" id="1.10.510.10">
    <property type="entry name" value="Transferase(Phosphotransferase) domain 1"/>
    <property type="match status" value="1"/>
</dbReference>
<dbReference type="InterPro" id="IPR036860">
    <property type="entry name" value="SH2_dom_sf"/>
</dbReference>
<evidence type="ECO:0000256" key="12">
    <source>
        <dbReference type="RuleBase" id="RU362096"/>
    </source>
</evidence>
<comment type="similarity">
    <text evidence="12">Belongs to the protein kinase superfamily. Tyr protein kinase family.</text>
</comment>
<dbReference type="InterPro" id="IPR000980">
    <property type="entry name" value="SH2"/>
</dbReference>
<evidence type="ECO:0000256" key="3">
    <source>
        <dbReference type="ARBA" id="ARBA00022741"/>
    </source>
</evidence>
<dbReference type="InterPro" id="IPR036028">
    <property type="entry name" value="SH3-like_dom_sf"/>
</dbReference>
<evidence type="ECO:0000259" key="14">
    <source>
        <dbReference type="PROSITE" id="PS50001"/>
    </source>
</evidence>
<keyword evidence="2 12" id="KW-0808">Transferase</keyword>
<dbReference type="SMART" id="SM00219">
    <property type="entry name" value="TyrKc"/>
    <property type="match status" value="1"/>
</dbReference>
<dbReference type="InterPro" id="IPR017441">
    <property type="entry name" value="Protein_kinase_ATP_BS"/>
</dbReference>
<dbReference type="InterPro" id="IPR008266">
    <property type="entry name" value="Tyr_kinase_AS"/>
</dbReference>
<dbReference type="PRINTS" id="PR01887">
    <property type="entry name" value="SPECTRNALPHA"/>
</dbReference>
<dbReference type="GO" id="GO:0002009">
    <property type="term" value="P:morphogenesis of an epithelium"/>
    <property type="evidence" value="ECO:0007669"/>
    <property type="project" value="UniProtKB-ARBA"/>
</dbReference>
<dbReference type="PROSITE" id="PS50001">
    <property type="entry name" value="SH2"/>
    <property type="match status" value="1"/>
</dbReference>
<feature type="domain" description="SH2" evidence="14">
    <location>
        <begin position="165"/>
        <end position="262"/>
    </location>
</feature>
<dbReference type="Pfam" id="PF00018">
    <property type="entry name" value="SH3_1"/>
    <property type="match status" value="1"/>
</dbReference>
<dbReference type="SUPFAM" id="SSF50044">
    <property type="entry name" value="SH3-domain"/>
    <property type="match status" value="1"/>
</dbReference>
<evidence type="ECO:0000256" key="1">
    <source>
        <dbReference type="ARBA" id="ARBA00022443"/>
    </source>
</evidence>
<evidence type="ECO:0000259" key="15">
    <source>
        <dbReference type="PROSITE" id="PS50002"/>
    </source>
</evidence>